<feature type="domain" description="BFD-like [2Fe-2S]-binding" evidence="1">
    <location>
        <begin position="6"/>
        <end position="55"/>
    </location>
</feature>
<dbReference type="InterPro" id="IPR041854">
    <property type="entry name" value="BFD-like_2Fe2S-bd_dom_sf"/>
</dbReference>
<name>A0AAV3VEM2_9CLOT</name>
<sequence length="59" mass="6243">MDNDKVVCDCINVTVKDLKDAIENGAKSFEEVQAAINVSAGCGACEDSVRVLVDELLGK</sequence>
<evidence type="ECO:0000313" key="2">
    <source>
        <dbReference type="EMBL" id="GEA33966.1"/>
    </source>
</evidence>
<dbReference type="RefSeq" id="WP_039772477.1">
    <property type="nucleotide sequence ID" value="NZ_BJLA01000029.1"/>
</dbReference>
<evidence type="ECO:0000259" key="1">
    <source>
        <dbReference type="Pfam" id="PF04324"/>
    </source>
</evidence>
<comment type="caution">
    <text evidence="2">The sequence shown here is derived from an EMBL/GenBank/DDBJ whole genome shotgun (WGS) entry which is preliminary data.</text>
</comment>
<accession>A0AAV3VEM2</accession>
<dbReference type="Proteomes" id="UP000325212">
    <property type="component" value="Unassembled WGS sequence"/>
</dbReference>
<evidence type="ECO:0000313" key="3">
    <source>
        <dbReference type="Proteomes" id="UP000325212"/>
    </source>
</evidence>
<dbReference type="Pfam" id="PF04324">
    <property type="entry name" value="Fer2_BFD"/>
    <property type="match status" value="1"/>
</dbReference>
<proteinExistence type="predicted"/>
<dbReference type="InterPro" id="IPR007419">
    <property type="entry name" value="BFD-like_2Fe2S-bd_dom"/>
</dbReference>
<dbReference type="AlphaFoldDB" id="A0AAV3VEM2"/>
<protein>
    <recommendedName>
        <fullName evidence="1">BFD-like [2Fe-2S]-binding domain-containing protein</fullName>
    </recommendedName>
</protein>
<dbReference type="Gene3D" id="1.10.10.1100">
    <property type="entry name" value="BFD-like [2Fe-2S]-binding domain"/>
    <property type="match status" value="1"/>
</dbReference>
<reference evidence="2 3" key="1">
    <citation type="submission" date="2019-06" db="EMBL/GenBank/DDBJ databases">
        <title>Draft genome sequence of Clostridium diolis DSM 15410.</title>
        <authorList>
            <person name="Kobayashi H."/>
            <person name="Tanizawa Y."/>
            <person name="Tohno M."/>
        </authorList>
    </citation>
    <scope>NUCLEOTIDE SEQUENCE [LARGE SCALE GENOMIC DNA]</scope>
    <source>
        <strain evidence="2 3">DSM 15410</strain>
    </source>
</reference>
<keyword evidence="3" id="KW-1185">Reference proteome</keyword>
<gene>
    <name evidence="2" type="ORF">CDIOL_48890</name>
</gene>
<dbReference type="EMBL" id="BJLA01000029">
    <property type="protein sequence ID" value="GEA33966.1"/>
    <property type="molecule type" value="Genomic_DNA"/>
</dbReference>
<organism evidence="2 3">
    <name type="scientific">Clostridium diolis</name>
    <dbReference type="NCBI Taxonomy" id="223919"/>
    <lineage>
        <taxon>Bacteria</taxon>
        <taxon>Bacillati</taxon>
        <taxon>Bacillota</taxon>
        <taxon>Clostridia</taxon>
        <taxon>Eubacteriales</taxon>
        <taxon>Clostridiaceae</taxon>
        <taxon>Clostridium</taxon>
    </lineage>
</organism>